<reference evidence="2 3" key="1">
    <citation type="journal article" date="1998" name="Science">
        <title>Genome sequence of the nematode C. elegans: a platform for investigating biology.</title>
        <authorList>
            <consortium name="The C. elegans sequencing consortium"/>
            <person name="Sulson J.E."/>
            <person name="Waterston R."/>
        </authorList>
    </citation>
    <scope>NUCLEOTIDE SEQUENCE [LARGE SCALE GENOMIC DNA]</scope>
    <source>
        <strain evidence="2 3">Bristol N2</strain>
    </source>
</reference>
<gene>
    <name evidence="2" type="ORF">CELE_F56H6.4</name>
    <name evidence="2 4" type="ORF">F56H6.4</name>
</gene>
<keyword evidence="1" id="KW-0732">Signal</keyword>
<dbReference type="FunCoup" id="O45581">
    <property type="interactions" value="17"/>
</dbReference>
<dbReference type="GO" id="GO:0016020">
    <property type="term" value="C:membrane"/>
    <property type="evidence" value="ECO:0007669"/>
    <property type="project" value="InterPro"/>
</dbReference>
<dbReference type="GO" id="GO:0047756">
    <property type="term" value="F:chondroitin 4-sulfotransferase activity"/>
    <property type="evidence" value="ECO:0007669"/>
    <property type="project" value="InterPro"/>
</dbReference>
<dbReference type="InterPro" id="IPR007669">
    <property type="entry name" value="Chst-1-like"/>
</dbReference>
<dbReference type="UCSC" id="F56H6.4">
    <property type="organism name" value="c. elegans"/>
</dbReference>
<dbReference type="EMBL" id="BX284601">
    <property type="protein sequence ID" value="CAB04492.2"/>
    <property type="molecule type" value="Genomic_DNA"/>
</dbReference>
<dbReference type="PANTHER" id="PTHR22900:SF3">
    <property type="entry name" value="CARBOHYDRATE SULFOTRANSFERASE-RELATED"/>
    <property type="match status" value="1"/>
</dbReference>
<dbReference type="PaxDb" id="6239-F56H6.4"/>
<dbReference type="Proteomes" id="UP000001940">
    <property type="component" value="Chromosome I"/>
</dbReference>
<dbReference type="AGR" id="WB:WBGene00010165"/>
<dbReference type="InParanoid" id="O45581"/>
<keyword evidence="3" id="KW-1185">Reference proteome</keyword>
<proteinExistence type="predicted"/>
<dbReference type="GO" id="GO:0050650">
    <property type="term" value="P:chondroitin sulfate proteoglycan biosynthetic process"/>
    <property type="evidence" value="ECO:0007669"/>
    <property type="project" value="InterPro"/>
</dbReference>
<accession>O45581</accession>
<dbReference type="GeneID" id="186415"/>
<dbReference type="PIR" id="T22796">
    <property type="entry name" value="T22796"/>
</dbReference>
<dbReference type="HOGENOM" id="CLU_069458_0_0_1"/>
<protein>
    <submittedName>
        <fullName evidence="2">Carbohydrate sulfotransferase</fullName>
    </submittedName>
</protein>
<feature type="chain" id="PRO_5004158675" evidence="1">
    <location>
        <begin position="28"/>
        <end position="316"/>
    </location>
</feature>
<dbReference type="WormBase" id="F56H6.4">
    <property type="protein sequence ID" value="CE25914"/>
    <property type="gene ID" value="WBGene00010165"/>
</dbReference>
<dbReference type="OrthoDB" id="408912at2759"/>
<dbReference type="KEGG" id="cel:CELE_F56H6.4"/>
<dbReference type="CTD" id="186415"/>
<dbReference type="GO" id="GO:1902884">
    <property type="term" value="P:positive regulation of response to oxidative stress"/>
    <property type="evidence" value="ECO:0007669"/>
    <property type="project" value="InterPro"/>
</dbReference>
<dbReference type="PhylomeDB" id="O45581"/>
<dbReference type="Pfam" id="PF03567">
    <property type="entry name" value="Sulfotransfer_2"/>
    <property type="match status" value="1"/>
</dbReference>
<dbReference type="OMA" id="NDACINT"/>
<dbReference type="PANTHER" id="PTHR22900">
    <property type="entry name" value="PROTEIN CBG14245-RELATED"/>
    <property type="match status" value="1"/>
</dbReference>
<feature type="signal peptide" evidence="1">
    <location>
        <begin position="1"/>
        <end position="27"/>
    </location>
</feature>
<evidence type="ECO:0000256" key="1">
    <source>
        <dbReference type="SAM" id="SignalP"/>
    </source>
</evidence>
<dbReference type="AlphaFoldDB" id="O45581"/>
<evidence type="ECO:0000313" key="3">
    <source>
        <dbReference type="Proteomes" id="UP000001940"/>
    </source>
</evidence>
<name>O45581_CAEEL</name>
<dbReference type="eggNOG" id="KOG4651">
    <property type="taxonomic scope" value="Eukaryota"/>
</dbReference>
<dbReference type="InterPro" id="IPR005331">
    <property type="entry name" value="Sulfotransferase"/>
</dbReference>
<organism evidence="2 3">
    <name type="scientific">Caenorhabditis elegans</name>
    <dbReference type="NCBI Taxonomy" id="6239"/>
    <lineage>
        <taxon>Eukaryota</taxon>
        <taxon>Metazoa</taxon>
        <taxon>Ecdysozoa</taxon>
        <taxon>Nematoda</taxon>
        <taxon>Chromadorea</taxon>
        <taxon>Rhabditida</taxon>
        <taxon>Rhabditina</taxon>
        <taxon>Rhabditomorpha</taxon>
        <taxon>Rhabditoidea</taxon>
        <taxon>Rhabditidae</taxon>
        <taxon>Peloderinae</taxon>
        <taxon>Caenorhabditis</taxon>
    </lineage>
</organism>
<sequence>MQHAKIFFVIASVKFLMILSIHNYTQMSKTCKLRTVARKTVMEFEGVEDFIVPFVNYTKRFMVAPDKKLISCTLRKSMSQLAENIMCLLYDEQQYFANSQSLNDTWKDERKCEHDRSYLNPSETLLNDTDTVRFAFIRDPFQRFISFYLDKCVREQKCYNCGNNMTCVLKNFYWGLKKVQRRWDGREQPEYVEIHAAPLSWNCDFYKDLSKWQLIPIGSDKTERSSAITQTEKILRKQRVNETLVDMVVDGMKDGDTDHSTYKSAHRLEAERQIREDPYIREMLHKIYYFDYVVFPFNRDSLDLKFQDTSCTIPLP</sequence>
<dbReference type="RefSeq" id="NP_493105.1">
    <property type="nucleotide sequence ID" value="NM_060704.1"/>
</dbReference>
<evidence type="ECO:0000313" key="2">
    <source>
        <dbReference type="EMBL" id="CAB04492.2"/>
    </source>
</evidence>
<evidence type="ECO:0000313" key="4">
    <source>
        <dbReference type="WormBase" id="F56H6.4"/>
    </source>
</evidence>